<keyword evidence="2" id="KW-1185">Reference proteome</keyword>
<sequence>MTGAPPPDIAAAILDILIRRRGISLTGNRESYSHIRREGGLWLQVDGDSITREETETQVQDDDILRATFWKARDRLGHYGPDDGRVSWQDVLDWLQDGGQ</sequence>
<gene>
    <name evidence="1" type="ORF">E7811_04390</name>
</gene>
<reference evidence="1 2" key="1">
    <citation type="submission" date="2019-04" db="EMBL/GenBank/DDBJ databases">
        <title>Draft genome sequence of Gemmobacter aestuarii sp. nov.</title>
        <authorList>
            <person name="Hameed A."/>
            <person name="Lin S.-Y."/>
            <person name="Shahina M."/>
            <person name="Lai W.-A."/>
            <person name="Young C.-C."/>
        </authorList>
    </citation>
    <scope>NUCLEOTIDE SEQUENCE [LARGE SCALE GENOMIC DNA]</scope>
    <source>
        <strain evidence="1 2">CC-PW-75</strain>
    </source>
</reference>
<evidence type="ECO:0000313" key="2">
    <source>
        <dbReference type="Proteomes" id="UP000309450"/>
    </source>
</evidence>
<organism evidence="1 2">
    <name type="scientific">Aliigemmobacter aestuarii</name>
    <dbReference type="NCBI Taxonomy" id="1445661"/>
    <lineage>
        <taxon>Bacteria</taxon>
        <taxon>Pseudomonadati</taxon>
        <taxon>Pseudomonadota</taxon>
        <taxon>Alphaproteobacteria</taxon>
        <taxon>Rhodobacterales</taxon>
        <taxon>Paracoccaceae</taxon>
        <taxon>Aliigemmobacter</taxon>
    </lineage>
</organism>
<comment type="caution">
    <text evidence="1">The sequence shown here is derived from an EMBL/GenBank/DDBJ whole genome shotgun (WGS) entry which is preliminary data.</text>
</comment>
<protein>
    <submittedName>
        <fullName evidence="1">Uncharacterized protein</fullName>
    </submittedName>
</protein>
<evidence type="ECO:0000313" key="1">
    <source>
        <dbReference type="EMBL" id="THD84969.1"/>
    </source>
</evidence>
<dbReference type="Proteomes" id="UP000309450">
    <property type="component" value="Unassembled WGS sequence"/>
</dbReference>
<dbReference type="AlphaFoldDB" id="A0A4S3MR58"/>
<proteinExistence type="predicted"/>
<dbReference type="RefSeq" id="WP_136393347.1">
    <property type="nucleotide sequence ID" value="NZ_SSND01000001.1"/>
</dbReference>
<accession>A0A4S3MR58</accession>
<dbReference type="EMBL" id="SSND01000001">
    <property type="protein sequence ID" value="THD84969.1"/>
    <property type="molecule type" value="Genomic_DNA"/>
</dbReference>
<name>A0A4S3MR58_9RHOB</name>